<feature type="domain" description="Major facilitator superfamily (MFS) profile" evidence="6">
    <location>
        <begin position="27"/>
        <end position="276"/>
    </location>
</feature>
<feature type="transmembrane region" description="Helical" evidence="5">
    <location>
        <begin position="61"/>
        <end position="82"/>
    </location>
</feature>
<name>A0A8T4J1R3_9ACTN</name>
<comment type="subcellular location">
    <subcellularLocation>
        <location evidence="1">Cell membrane</location>
        <topology evidence="1">Multi-pass membrane protein</topology>
    </subcellularLocation>
</comment>
<dbReference type="PANTHER" id="PTHR42910:SF1">
    <property type="entry name" value="MAJOR FACILITATOR SUPERFAMILY (MFS) PROFILE DOMAIN-CONTAINING PROTEIN"/>
    <property type="match status" value="1"/>
</dbReference>
<evidence type="ECO:0000256" key="1">
    <source>
        <dbReference type="ARBA" id="ARBA00004651"/>
    </source>
</evidence>
<keyword evidence="3 5" id="KW-1133">Transmembrane helix</keyword>
<dbReference type="InterPro" id="IPR011701">
    <property type="entry name" value="MFS"/>
</dbReference>
<evidence type="ECO:0000256" key="5">
    <source>
        <dbReference type="SAM" id="Phobius"/>
    </source>
</evidence>
<comment type="caution">
    <text evidence="7">The sequence shown here is derived from an EMBL/GenBank/DDBJ whole genome shotgun (WGS) entry which is preliminary data.</text>
</comment>
<dbReference type="Proteomes" id="UP000675554">
    <property type="component" value="Unassembled WGS sequence"/>
</dbReference>
<dbReference type="Pfam" id="PF07690">
    <property type="entry name" value="MFS_1"/>
    <property type="match status" value="1"/>
</dbReference>
<feature type="transmembrane region" description="Helical" evidence="5">
    <location>
        <begin position="181"/>
        <end position="197"/>
    </location>
</feature>
<reference evidence="7" key="1">
    <citation type="submission" date="2021-04" db="EMBL/GenBank/DDBJ databases">
        <title>Sequencing of actinobacteria type strains.</title>
        <authorList>
            <person name="Nguyen G.-S."/>
            <person name="Wentzel A."/>
        </authorList>
    </citation>
    <scope>NUCLEOTIDE SEQUENCE</scope>
    <source>
        <strain evidence="7">DSM 42095</strain>
    </source>
</reference>
<keyword evidence="2 5" id="KW-0812">Transmembrane</keyword>
<dbReference type="SUPFAM" id="SSF103473">
    <property type="entry name" value="MFS general substrate transporter"/>
    <property type="match status" value="1"/>
</dbReference>
<dbReference type="InterPro" id="IPR020846">
    <property type="entry name" value="MFS_dom"/>
</dbReference>
<feature type="transmembrane region" description="Helical" evidence="5">
    <location>
        <begin position="94"/>
        <end position="116"/>
    </location>
</feature>
<evidence type="ECO:0000313" key="8">
    <source>
        <dbReference type="Proteomes" id="UP000675554"/>
    </source>
</evidence>
<accession>A0A8T4J1R3</accession>
<evidence type="ECO:0000256" key="3">
    <source>
        <dbReference type="ARBA" id="ARBA00022989"/>
    </source>
</evidence>
<sequence>MPPGGHLASDHVNAPHVLPDHRSARRLTGVLAATSAVTAANVYLSQPLLGAMAASLGAGPALAGAVATSAQLGYAAGILLLVPLGDSGDRRRLILRLTAASAVALAACALSPTLWWLLAASFALGLFSPLPQLVTPLAVALADAREGSGRVVGTVQAGLLVGVLASRAYSGAFAELTGWRGVYVCSCALTLLLALVLRRHLPHLPAVGTTTYRALLASLPRLAAHPLVWRVVSSGLLVGVAFGAFWTALSFLLERHYHYGPAGIGLFGLVAAASPK</sequence>
<dbReference type="AlphaFoldDB" id="A0A8T4J1R3"/>
<dbReference type="InterPro" id="IPR036259">
    <property type="entry name" value="MFS_trans_sf"/>
</dbReference>
<dbReference type="PROSITE" id="PS50850">
    <property type="entry name" value="MFS"/>
    <property type="match status" value="1"/>
</dbReference>
<dbReference type="PANTHER" id="PTHR42910">
    <property type="entry name" value="TRANSPORTER SCO4007-RELATED"/>
    <property type="match status" value="1"/>
</dbReference>
<dbReference type="GO" id="GO:0022857">
    <property type="term" value="F:transmembrane transporter activity"/>
    <property type="evidence" value="ECO:0007669"/>
    <property type="project" value="InterPro"/>
</dbReference>
<evidence type="ECO:0000256" key="4">
    <source>
        <dbReference type="ARBA" id="ARBA00023136"/>
    </source>
</evidence>
<dbReference type="Gene3D" id="1.20.1250.20">
    <property type="entry name" value="MFS general substrate transporter like domains"/>
    <property type="match status" value="1"/>
</dbReference>
<organism evidence="7 8">
    <name type="scientific">Streptomyces daliensis</name>
    <dbReference type="NCBI Taxonomy" id="299421"/>
    <lineage>
        <taxon>Bacteria</taxon>
        <taxon>Bacillati</taxon>
        <taxon>Actinomycetota</taxon>
        <taxon>Actinomycetes</taxon>
        <taxon>Kitasatosporales</taxon>
        <taxon>Streptomycetaceae</taxon>
        <taxon>Streptomyces</taxon>
    </lineage>
</organism>
<evidence type="ECO:0000313" key="7">
    <source>
        <dbReference type="EMBL" id="MBR7676923.1"/>
    </source>
</evidence>
<dbReference type="EMBL" id="JAGSMN010000780">
    <property type="protein sequence ID" value="MBR7676923.1"/>
    <property type="molecule type" value="Genomic_DNA"/>
</dbReference>
<evidence type="ECO:0000256" key="2">
    <source>
        <dbReference type="ARBA" id="ARBA00022692"/>
    </source>
</evidence>
<evidence type="ECO:0000259" key="6">
    <source>
        <dbReference type="PROSITE" id="PS50850"/>
    </source>
</evidence>
<keyword evidence="8" id="KW-1185">Reference proteome</keyword>
<proteinExistence type="predicted"/>
<feature type="transmembrane region" description="Helical" evidence="5">
    <location>
        <begin position="227"/>
        <end position="251"/>
    </location>
</feature>
<dbReference type="GO" id="GO:0005886">
    <property type="term" value="C:plasma membrane"/>
    <property type="evidence" value="ECO:0007669"/>
    <property type="project" value="UniProtKB-SubCell"/>
</dbReference>
<keyword evidence="4 5" id="KW-0472">Membrane</keyword>
<protein>
    <submittedName>
        <fullName evidence="7">MFS transporter</fullName>
    </submittedName>
</protein>
<feature type="non-terminal residue" evidence="7">
    <location>
        <position position="276"/>
    </location>
</feature>
<gene>
    <name evidence="7" type="ORF">KDA82_28750</name>
</gene>